<keyword evidence="2" id="KW-1185">Reference proteome</keyword>
<dbReference type="Proteomes" id="UP001139179">
    <property type="component" value="Unassembled WGS sequence"/>
</dbReference>
<dbReference type="EMBL" id="JAMBOL010000015">
    <property type="protein sequence ID" value="MCM3715428.1"/>
    <property type="molecule type" value="Genomic_DNA"/>
</dbReference>
<evidence type="ECO:0000313" key="2">
    <source>
        <dbReference type="Proteomes" id="UP001139179"/>
    </source>
</evidence>
<sequence>MDRQSYSEIDLIGQELKEYTRERPSFLGFCISLLEKKRMGNLKIRVPKKTLKRAIAFCKDVERIIEEPFQPAMIIDILLDEFLLELAKKNDVFNIFRNLRSRNYKPIEFVRYNALNSELLQGSLSYNEITLELKRDDILRIEWMLDDLEEQYANHGFTVETVIEILFCDFIEEYRKGGMPKAVDRIIRIYLADE</sequence>
<evidence type="ECO:0000313" key="1">
    <source>
        <dbReference type="EMBL" id="MCM3715428.1"/>
    </source>
</evidence>
<dbReference type="AlphaFoldDB" id="A0A9X2DS24"/>
<dbReference type="RefSeq" id="WP_251224177.1">
    <property type="nucleotide sequence ID" value="NZ_JAMBOL010000015.1"/>
</dbReference>
<comment type="caution">
    <text evidence="1">The sequence shown here is derived from an EMBL/GenBank/DDBJ whole genome shotgun (WGS) entry which is preliminary data.</text>
</comment>
<organism evidence="1 2">
    <name type="scientific">Halalkalibacter oceani</name>
    <dbReference type="NCBI Taxonomy" id="1653776"/>
    <lineage>
        <taxon>Bacteria</taxon>
        <taxon>Bacillati</taxon>
        <taxon>Bacillota</taxon>
        <taxon>Bacilli</taxon>
        <taxon>Bacillales</taxon>
        <taxon>Bacillaceae</taxon>
        <taxon>Halalkalibacter</taxon>
    </lineage>
</organism>
<protein>
    <submittedName>
        <fullName evidence="1">Uncharacterized protein</fullName>
    </submittedName>
</protein>
<accession>A0A9X2DS24</accession>
<gene>
    <name evidence="1" type="ORF">M3202_15255</name>
</gene>
<proteinExistence type="predicted"/>
<reference evidence="1" key="1">
    <citation type="submission" date="2022-05" db="EMBL/GenBank/DDBJ databases">
        <title>Comparative Genomics of Spacecraft Associated Microbes.</title>
        <authorList>
            <person name="Tran M.T."/>
            <person name="Wright A."/>
            <person name="Seuylemezian A."/>
            <person name="Eisen J."/>
            <person name="Coil D."/>
        </authorList>
    </citation>
    <scope>NUCLEOTIDE SEQUENCE</scope>
    <source>
        <strain evidence="1">214.1.1</strain>
    </source>
</reference>
<name>A0A9X2DS24_9BACI</name>